<feature type="compositionally biased region" description="Polar residues" evidence="1">
    <location>
        <begin position="438"/>
        <end position="452"/>
    </location>
</feature>
<feature type="region of interest" description="Disordered" evidence="1">
    <location>
        <begin position="359"/>
        <end position="393"/>
    </location>
</feature>
<dbReference type="RefSeq" id="XP_041681017.1">
    <property type="nucleotide sequence ID" value="XM_041830345.1"/>
</dbReference>
<feature type="region of interest" description="Disordered" evidence="1">
    <location>
        <begin position="191"/>
        <end position="302"/>
    </location>
</feature>
<dbReference type="AlphaFoldDB" id="A0A1L7T5E2"/>
<dbReference type="VEuPathDB" id="FungiDB:FMAN_09494"/>
<name>A0A1L7T5E2_FUSMA</name>
<feature type="region of interest" description="Disordered" evidence="1">
    <location>
        <begin position="142"/>
        <end position="166"/>
    </location>
</feature>
<feature type="compositionally biased region" description="Basic residues" evidence="1">
    <location>
        <begin position="247"/>
        <end position="256"/>
    </location>
</feature>
<feature type="compositionally biased region" description="Basic and acidic residues" evidence="1">
    <location>
        <begin position="149"/>
        <end position="164"/>
    </location>
</feature>
<keyword evidence="3" id="KW-1185">Reference proteome</keyword>
<gene>
    <name evidence="2" type="ORF">FMAN_09494</name>
</gene>
<evidence type="ECO:0000256" key="1">
    <source>
        <dbReference type="SAM" id="MobiDB-lite"/>
    </source>
</evidence>
<comment type="caution">
    <text evidence="2">The sequence shown here is derived from an EMBL/GenBank/DDBJ whole genome shotgun (WGS) entry which is preliminary data.</text>
</comment>
<evidence type="ECO:0000313" key="2">
    <source>
        <dbReference type="EMBL" id="CVK91353.1"/>
    </source>
</evidence>
<feature type="compositionally biased region" description="Basic and acidic residues" evidence="1">
    <location>
        <begin position="361"/>
        <end position="381"/>
    </location>
</feature>
<dbReference type="GeneID" id="65088753"/>
<sequence>MAYHTLAHYTLAHYTLAHHMAKFSSSHHQQAGECNKKKRIQTESTDTSLVRETARVDKTASSESKSKIVPYLPSAHWGVSASCPSAPNPTADFLISAPCRPALSGTRWHHRNRNHLLIYPLHEGKSLSRRDTLVRKRLNIGSSRRRRCRDSESQDKKRDTEKQDQCCAKTSSSDTILKFTPRTHRRFAKIVPKHNIHAGTLSDRSTRRLGSETARARETQRRNEESESRRQVQGPRSGNEEYQCKTKFGKQRHLHRTTCPSTARGTKEPHTAKRSQPRPPRTSLKKTAAPATSKASLIQDNENKNECEHQNEIFFLKSQVSTQSLLLTHLHSLETANWVRHNTKTPTQPLGNQVAMQQQETDFHGEGRRPTDDHLDRRRECGSPAPHGWAKPRFSHELQCNDQQKQNDKVLEQEISPNRKKKIPSLSQAHVRGRDASTVGTTQGINTCPGNNQSFERQIPLFSLLDRTISAAGRHEALGAFDPCIETRRHSADRRKMPSDGRRRSLK</sequence>
<dbReference type="EMBL" id="FCQH01000004">
    <property type="protein sequence ID" value="CVK91353.1"/>
    <property type="molecule type" value="Genomic_DNA"/>
</dbReference>
<proteinExistence type="predicted"/>
<protein>
    <submittedName>
        <fullName evidence="2">Uncharacterized protein</fullName>
    </submittedName>
</protein>
<feature type="compositionally biased region" description="Low complexity" evidence="1">
    <location>
        <begin position="285"/>
        <end position="297"/>
    </location>
</feature>
<accession>A0A1L7T5E2</accession>
<organism evidence="2 3">
    <name type="scientific">Fusarium mangiferae</name>
    <name type="common">Mango malformation disease fungus</name>
    <dbReference type="NCBI Taxonomy" id="192010"/>
    <lineage>
        <taxon>Eukaryota</taxon>
        <taxon>Fungi</taxon>
        <taxon>Dikarya</taxon>
        <taxon>Ascomycota</taxon>
        <taxon>Pezizomycotina</taxon>
        <taxon>Sordariomycetes</taxon>
        <taxon>Hypocreomycetidae</taxon>
        <taxon>Hypocreales</taxon>
        <taxon>Nectriaceae</taxon>
        <taxon>Fusarium</taxon>
        <taxon>Fusarium fujikuroi species complex</taxon>
    </lineage>
</organism>
<feature type="compositionally biased region" description="Basic and acidic residues" evidence="1">
    <location>
        <begin position="204"/>
        <end position="230"/>
    </location>
</feature>
<feature type="region of interest" description="Disordered" evidence="1">
    <location>
        <begin position="27"/>
        <end position="49"/>
    </location>
</feature>
<reference evidence="3" key="1">
    <citation type="journal article" date="2016" name="Genome Biol. Evol.">
        <title>Comparative 'omics' of the Fusarium fujikuroi species complex highlights differences in genetic potential and metabolite synthesis.</title>
        <authorList>
            <person name="Niehaus E.-M."/>
            <person name="Muensterkoetter M."/>
            <person name="Proctor R.H."/>
            <person name="Brown D.W."/>
            <person name="Sharon A."/>
            <person name="Idan Y."/>
            <person name="Oren-Young L."/>
            <person name="Sieber C.M."/>
            <person name="Novak O."/>
            <person name="Pencik A."/>
            <person name="Tarkowska D."/>
            <person name="Hromadova K."/>
            <person name="Freeman S."/>
            <person name="Maymon M."/>
            <person name="Elazar M."/>
            <person name="Youssef S.A."/>
            <person name="El-Shabrawy E.S.M."/>
            <person name="Shalaby A.B.A."/>
            <person name="Houterman P."/>
            <person name="Brock N.L."/>
            <person name="Burkhardt I."/>
            <person name="Tsavkelova E.A."/>
            <person name="Dickschat J.S."/>
            <person name="Galuszka P."/>
            <person name="Gueldener U."/>
            <person name="Tudzynski B."/>
        </authorList>
    </citation>
    <scope>NUCLEOTIDE SEQUENCE [LARGE SCALE GENOMIC DNA]</scope>
    <source>
        <strain evidence="3">MRC7560</strain>
    </source>
</reference>
<feature type="region of interest" description="Disordered" evidence="1">
    <location>
        <begin position="422"/>
        <end position="452"/>
    </location>
</feature>
<dbReference type="Proteomes" id="UP000184255">
    <property type="component" value="Unassembled WGS sequence"/>
</dbReference>
<evidence type="ECO:0000313" key="3">
    <source>
        <dbReference type="Proteomes" id="UP000184255"/>
    </source>
</evidence>